<reference evidence="2" key="1">
    <citation type="submission" date="2020-10" db="EMBL/GenBank/DDBJ databases">
        <title>Genome Sequence of Monilinia vaccinii-corymbosi Sheds Light on Mummy Berry Disease Infection of Blueberry and Mating Type.</title>
        <authorList>
            <person name="Yow A.G."/>
            <person name="Zhang Y."/>
            <person name="Bansal K."/>
            <person name="Eacker S.M."/>
            <person name="Sullivan S."/>
            <person name="Liachko I."/>
            <person name="Cubeta M.A."/>
            <person name="Rollins J.A."/>
            <person name="Ashrafi H."/>
        </authorList>
    </citation>
    <scope>NUCLEOTIDE SEQUENCE</scope>
    <source>
        <strain evidence="2">RL-1</strain>
    </source>
</reference>
<feature type="region of interest" description="Disordered" evidence="1">
    <location>
        <begin position="202"/>
        <end position="233"/>
    </location>
</feature>
<dbReference type="EMBL" id="CP063407">
    <property type="protein sequence ID" value="QSZ33042.1"/>
    <property type="molecule type" value="Genomic_DNA"/>
</dbReference>
<sequence>MAALDYHLGQINQGVPTPDRESSLFAATPNVDNADIVHSNALVVDREGYTNGCGYCNNWQFTDGHSIHHCPGLRDNQLTLANVKHYLLRKRDDMPPMRFDRDLQELKDLVKGLRPWTRETAQRILIDGEDQANILSVYSRIPGTPQRHFDPFWSQGTRQMHPDDVTDTPRSIPELDAAPQPPAQSFQSPVFELERLQSELDRERKLRDDAMSRHERDLARERKSRQDEASRHARELALAKEHLRKCQDEIAALKASAKVGGKRKRDTMRDAADEAPKSKRFKKGDEFDLCEICEEPHPPGHCDLEL</sequence>
<accession>A0A8A3PD03</accession>
<protein>
    <submittedName>
        <fullName evidence="2">Uncharacterized protein</fullName>
    </submittedName>
</protein>
<dbReference type="AlphaFoldDB" id="A0A8A3PD03"/>
<keyword evidence="3" id="KW-1185">Reference proteome</keyword>
<name>A0A8A3PD03_9HELO</name>
<dbReference type="OrthoDB" id="10569109at2759"/>
<evidence type="ECO:0000256" key="1">
    <source>
        <dbReference type="SAM" id="MobiDB-lite"/>
    </source>
</evidence>
<evidence type="ECO:0000313" key="2">
    <source>
        <dbReference type="EMBL" id="QSZ33042.1"/>
    </source>
</evidence>
<organism evidence="2 3">
    <name type="scientific">Monilinia vaccinii-corymbosi</name>
    <dbReference type="NCBI Taxonomy" id="61207"/>
    <lineage>
        <taxon>Eukaryota</taxon>
        <taxon>Fungi</taxon>
        <taxon>Dikarya</taxon>
        <taxon>Ascomycota</taxon>
        <taxon>Pezizomycotina</taxon>
        <taxon>Leotiomycetes</taxon>
        <taxon>Helotiales</taxon>
        <taxon>Sclerotiniaceae</taxon>
        <taxon>Monilinia</taxon>
    </lineage>
</organism>
<gene>
    <name evidence="2" type="ORF">DSL72_002627</name>
</gene>
<feature type="compositionally biased region" description="Basic and acidic residues" evidence="1">
    <location>
        <begin position="267"/>
        <end position="277"/>
    </location>
</feature>
<feature type="region of interest" description="Disordered" evidence="1">
    <location>
        <begin position="154"/>
        <end position="189"/>
    </location>
</feature>
<proteinExistence type="predicted"/>
<feature type="region of interest" description="Disordered" evidence="1">
    <location>
        <begin position="255"/>
        <end position="278"/>
    </location>
</feature>
<evidence type="ECO:0000313" key="3">
    <source>
        <dbReference type="Proteomes" id="UP000672032"/>
    </source>
</evidence>
<dbReference type="Proteomes" id="UP000672032">
    <property type="component" value="Chromosome 3"/>
</dbReference>